<dbReference type="GO" id="GO:0022857">
    <property type="term" value="F:transmembrane transporter activity"/>
    <property type="evidence" value="ECO:0007669"/>
    <property type="project" value="InterPro"/>
</dbReference>
<comment type="subcellular location">
    <subcellularLocation>
        <location evidence="1">Cell membrane</location>
        <topology evidence="1">Multi-pass membrane protein</topology>
    </subcellularLocation>
</comment>
<proteinExistence type="inferred from homology"/>
<sequence>MADLALPRPAAVSRPALLAALLIAAALALFLHHLQALLPAAEWRQALTAPDPADMRQMLAQYSRLPRLAMGLLGGAALGLAGVLFQQALRNPLAEPGTLGVFAGARLALIAATLMAPSLLDAGQEAVALLGSIVAIALILLLSWRHRLAPIAVILAGLVVTFYLDAASKMLVLFNHEALTDLFVQQGGSLNQNSWGGVLALAPRLALAALAAALMLRPLTLLDLDEDGARGLGLS</sequence>
<dbReference type="Pfam" id="PF01032">
    <property type="entry name" value="FecCD"/>
    <property type="match status" value="1"/>
</dbReference>
<dbReference type="PANTHER" id="PTHR30472:SF25">
    <property type="entry name" value="ABC TRANSPORTER PERMEASE PROTEIN MJ0876-RELATED"/>
    <property type="match status" value="1"/>
</dbReference>
<keyword evidence="7 8" id="KW-0472">Membrane</keyword>
<feature type="transmembrane region" description="Helical" evidence="8">
    <location>
        <begin position="151"/>
        <end position="174"/>
    </location>
</feature>
<dbReference type="SUPFAM" id="SSF81345">
    <property type="entry name" value="ABC transporter involved in vitamin B12 uptake, BtuC"/>
    <property type="match status" value="1"/>
</dbReference>
<dbReference type="Proteomes" id="UP000029995">
    <property type="component" value="Unassembled WGS sequence"/>
</dbReference>
<feature type="transmembrane region" description="Helical" evidence="8">
    <location>
        <begin position="97"/>
        <end position="120"/>
    </location>
</feature>
<dbReference type="PANTHER" id="PTHR30472">
    <property type="entry name" value="FERRIC ENTEROBACTIN TRANSPORT SYSTEM PERMEASE PROTEIN"/>
    <property type="match status" value="1"/>
</dbReference>
<dbReference type="AlphaFoldDB" id="A0A0A0DBJ8"/>
<evidence type="ECO:0000256" key="1">
    <source>
        <dbReference type="ARBA" id="ARBA00004651"/>
    </source>
</evidence>
<evidence type="ECO:0000313" key="9">
    <source>
        <dbReference type="EMBL" id="KGM35370.1"/>
    </source>
</evidence>
<comment type="similarity">
    <text evidence="2">Belongs to the binding-protein-dependent transport system permease family. FecCD subfamily.</text>
</comment>
<evidence type="ECO:0000256" key="3">
    <source>
        <dbReference type="ARBA" id="ARBA00022448"/>
    </source>
</evidence>
<evidence type="ECO:0000256" key="4">
    <source>
        <dbReference type="ARBA" id="ARBA00022475"/>
    </source>
</evidence>
<dbReference type="InterPro" id="IPR000522">
    <property type="entry name" value="ABC_transptr_permease_BtuC"/>
</dbReference>
<feature type="non-terminal residue" evidence="9">
    <location>
        <position position="235"/>
    </location>
</feature>
<comment type="caution">
    <text evidence="9">The sequence shown here is derived from an EMBL/GenBank/DDBJ whole genome shotgun (WGS) entry which is preliminary data.</text>
</comment>
<reference evidence="9 10" key="1">
    <citation type="submission" date="2014-01" db="EMBL/GenBank/DDBJ databases">
        <title>Genome sequence determination for a cystic fibrosis isolate, Inquilinus limosus.</title>
        <authorList>
            <person name="Pino M."/>
            <person name="Di Conza J."/>
            <person name="Gutkind G."/>
        </authorList>
    </citation>
    <scope>NUCLEOTIDE SEQUENCE [LARGE SCALE GENOMIC DNA]</scope>
    <source>
        <strain evidence="9 10">MP06</strain>
    </source>
</reference>
<keyword evidence="5 8" id="KW-0812">Transmembrane</keyword>
<dbReference type="GO" id="GO:0005886">
    <property type="term" value="C:plasma membrane"/>
    <property type="evidence" value="ECO:0007669"/>
    <property type="project" value="UniProtKB-SubCell"/>
</dbReference>
<keyword evidence="3" id="KW-0813">Transport</keyword>
<gene>
    <name evidence="9" type="ORF">P409_04960</name>
</gene>
<name>A0A0A0DBJ8_9PROT</name>
<evidence type="ECO:0000256" key="8">
    <source>
        <dbReference type="SAM" id="Phobius"/>
    </source>
</evidence>
<keyword evidence="6 8" id="KW-1133">Transmembrane helix</keyword>
<evidence type="ECO:0000256" key="6">
    <source>
        <dbReference type="ARBA" id="ARBA00022989"/>
    </source>
</evidence>
<evidence type="ECO:0000256" key="5">
    <source>
        <dbReference type="ARBA" id="ARBA00022692"/>
    </source>
</evidence>
<accession>A0A0A0DBJ8</accession>
<feature type="transmembrane region" description="Helical" evidence="8">
    <location>
        <begin position="64"/>
        <end position="85"/>
    </location>
</feature>
<organism evidence="9 10">
    <name type="scientific">Inquilinus limosus MP06</name>
    <dbReference type="NCBI Taxonomy" id="1398085"/>
    <lineage>
        <taxon>Bacteria</taxon>
        <taxon>Pseudomonadati</taxon>
        <taxon>Pseudomonadota</taxon>
        <taxon>Alphaproteobacteria</taxon>
        <taxon>Rhodospirillales</taxon>
        <taxon>Rhodospirillaceae</taxon>
        <taxon>Inquilinus</taxon>
    </lineage>
</organism>
<keyword evidence="4" id="KW-1003">Cell membrane</keyword>
<evidence type="ECO:0000256" key="2">
    <source>
        <dbReference type="ARBA" id="ARBA00007935"/>
    </source>
</evidence>
<feature type="transmembrane region" description="Helical" evidence="8">
    <location>
        <begin position="126"/>
        <end position="144"/>
    </location>
</feature>
<dbReference type="RefSeq" id="WP_161790341.1">
    <property type="nucleotide sequence ID" value="NZ_JANX01000032.1"/>
</dbReference>
<evidence type="ECO:0000313" key="10">
    <source>
        <dbReference type="Proteomes" id="UP000029995"/>
    </source>
</evidence>
<dbReference type="OrthoDB" id="9811721at2"/>
<protein>
    <submittedName>
        <fullName evidence="9">Iron ABC transporter</fullName>
    </submittedName>
</protein>
<feature type="transmembrane region" description="Helical" evidence="8">
    <location>
        <begin position="194"/>
        <end position="216"/>
    </location>
</feature>
<dbReference type="Gene3D" id="1.10.3470.10">
    <property type="entry name" value="ABC transporter involved in vitamin B12 uptake, BtuC"/>
    <property type="match status" value="1"/>
</dbReference>
<evidence type="ECO:0000256" key="7">
    <source>
        <dbReference type="ARBA" id="ARBA00023136"/>
    </source>
</evidence>
<dbReference type="EMBL" id="JANX01000032">
    <property type="protein sequence ID" value="KGM35370.1"/>
    <property type="molecule type" value="Genomic_DNA"/>
</dbReference>
<dbReference type="InterPro" id="IPR037294">
    <property type="entry name" value="ABC_BtuC-like"/>
</dbReference>
<dbReference type="GO" id="GO:0033214">
    <property type="term" value="P:siderophore-iron import into cell"/>
    <property type="evidence" value="ECO:0007669"/>
    <property type="project" value="TreeGrafter"/>
</dbReference>